<name>A0A6I3M7I2_9MICO</name>
<keyword evidence="1" id="KW-0805">Transcription regulation</keyword>
<dbReference type="GO" id="GO:0003700">
    <property type="term" value="F:DNA-binding transcription factor activity"/>
    <property type="evidence" value="ECO:0007669"/>
    <property type="project" value="TreeGrafter"/>
</dbReference>
<dbReference type="Gene3D" id="1.10.10.60">
    <property type="entry name" value="Homeodomain-like"/>
    <property type="match status" value="1"/>
</dbReference>
<evidence type="ECO:0000313" key="6">
    <source>
        <dbReference type="EMBL" id="MTH67316.1"/>
    </source>
</evidence>
<dbReference type="PROSITE" id="PS50977">
    <property type="entry name" value="HTH_TETR_2"/>
    <property type="match status" value="1"/>
</dbReference>
<dbReference type="PRINTS" id="PR00455">
    <property type="entry name" value="HTHTETR"/>
</dbReference>
<gene>
    <name evidence="6" type="ORF">GJ743_02890</name>
</gene>
<keyword evidence="2 4" id="KW-0238">DNA-binding</keyword>
<dbReference type="InterPro" id="IPR009057">
    <property type="entry name" value="Homeodomain-like_sf"/>
</dbReference>
<keyword evidence="7" id="KW-1185">Reference proteome</keyword>
<evidence type="ECO:0000256" key="4">
    <source>
        <dbReference type="PROSITE-ProRule" id="PRU00335"/>
    </source>
</evidence>
<feature type="DNA-binding region" description="H-T-H motif" evidence="4">
    <location>
        <begin position="47"/>
        <end position="66"/>
    </location>
</feature>
<organism evidence="6 7">
    <name type="scientific">Agromyces bracchium</name>
    <dbReference type="NCBI Taxonomy" id="88376"/>
    <lineage>
        <taxon>Bacteria</taxon>
        <taxon>Bacillati</taxon>
        <taxon>Actinomycetota</taxon>
        <taxon>Actinomycetes</taxon>
        <taxon>Micrococcales</taxon>
        <taxon>Microbacteriaceae</taxon>
        <taxon>Agromyces</taxon>
    </lineage>
</organism>
<reference evidence="6 7" key="1">
    <citation type="submission" date="2019-11" db="EMBL/GenBank/DDBJ databases">
        <title>Agromyces kandeliae sp. nov., isolated from mangrove soil.</title>
        <authorList>
            <person name="Wang R."/>
        </authorList>
    </citation>
    <scope>NUCLEOTIDE SEQUENCE [LARGE SCALE GENOMIC DNA]</scope>
    <source>
        <strain evidence="6 7">JCM 11433</strain>
    </source>
</reference>
<dbReference type="OrthoDB" id="956698at2"/>
<sequence>MALYACCVSAAAQPESGVRAIARDAVRARISEVAVDLFDEQGFENVTVEQVAAEVGISARSFHRYFPAKEDAVIVEPVGWGEVVRERFAARPADEPVWDGLRAAYESLLATPGRDEARGKRAMRVLGSTPALRARNLEKHLLWARLLTPLVADRIGGSDATLRAEAIVQASLGCFDIALAAWATDTTGADPKVLLRVAFDALTALREDRLP</sequence>
<dbReference type="GO" id="GO:0000976">
    <property type="term" value="F:transcription cis-regulatory region binding"/>
    <property type="evidence" value="ECO:0007669"/>
    <property type="project" value="TreeGrafter"/>
</dbReference>
<evidence type="ECO:0000256" key="2">
    <source>
        <dbReference type="ARBA" id="ARBA00023125"/>
    </source>
</evidence>
<dbReference type="Proteomes" id="UP000433071">
    <property type="component" value="Unassembled WGS sequence"/>
</dbReference>
<evidence type="ECO:0000313" key="7">
    <source>
        <dbReference type="Proteomes" id="UP000433071"/>
    </source>
</evidence>
<dbReference type="PANTHER" id="PTHR30055:SF238">
    <property type="entry name" value="MYCOFACTOCIN BIOSYNTHESIS TRANSCRIPTIONAL REGULATOR MFTR-RELATED"/>
    <property type="match status" value="1"/>
</dbReference>
<dbReference type="InterPro" id="IPR050109">
    <property type="entry name" value="HTH-type_TetR-like_transc_reg"/>
</dbReference>
<dbReference type="PROSITE" id="PS01081">
    <property type="entry name" value="HTH_TETR_1"/>
    <property type="match status" value="1"/>
</dbReference>
<dbReference type="AlphaFoldDB" id="A0A6I3M7I2"/>
<dbReference type="Gene3D" id="1.10.357.10">
    <property type="entry name" value="Tetracycline Repressor, domain 2"/>
    <property type="match status" value="1"/>
</dbReference>
<evidence type="ECO:0000256" key="1">
    <source>
        <dbReference type="ARBA" id="ARBA00023015"/>
    </source>
</evidence>
<dbReference type="PANTHER" id="PTHR30055">
    <property type="entry name" value="HTH-TYPE TRANSCRIPTIONAL REGULATOR RUTR"/>
    <property type="match status" value="1"/>
</dbReference>
<protein>
    <submittedName>
        <fullName evidence="6">TetR family transcriptional regulator</fullName>
    </submittedName>
</protein>
<proteinExistence type="predicted"/>
<evidence type="ECO:0000256" key="3">
    <source>
        <dbReference type="ARBA" id="ARBA00023163"/>
    </source>
</evidence>
<dbReference type="Pfam" id="PF00440">
    <property type="entry name" value="TetR_N"/>
    <property type="match status" value="1"/>
</dbReference>
<dbReference type="InterPro" id="IPR041347">
    <property type="entry name" value="MftR_C"/>
</dbReference>
<evidence type="ECO:0000259" key="5">
    <source>
        <dbReference type="PROSITE" id="PS50977"/>
    </source>
</evidence>
<accession>A0A6I3M7I2</accession>
<dbReference type="InterPro" id="IPR023772">
    <property type="entry name" value="DNA-bd_HTH_TetR-type_CS"/>
</dbReference>
<dbReference type="SUPFAM" id="SSF46689">
    <property type="entry name" value="Homeodomain-like"/>
    <property type="match status" value="1"/>
</dbReference>
<comment type="caution">
    <text evidence="6">The sequence shown here is derived from an EMBL/GenBank/DDBJ whole genome shotgun (WGS) entry which is preliminary data.</text>
</comment>
<dbReference type="EMBL" id="WMLB01000008">
    <property type="protein sequence ID" value="MTH67316.1"/>
    <property type="molecule type" value="Genomic_DNA"/>
</dbReference>
<feature type="domain" description="HTH tetR-type" evidence="5">
    <location>
        <begin position="24"/>
        <end position="84"/>
    </location>
</feature>
<dbReference type="InterPro" id="IPR001647">
    <property type="entry name" value="HTH_TetR"/>
</dbReference>
<keyword evidence="3" id="KW-0804">Transcription</keyword>
<dbReference type="Pfam" id="PF17754">
    <property type="entry name" value="TetR_C_14"/>
    <property type="match status" value="1"/>
</dbReference>